<dbReference type="GO" id="GO:0003677">
    <property type="term" value="F:DNA binding"/>
    <property type="evidence" value="ECO:0007669"/>
    <property type="project" value="UniProtKB-KW"/>
</dbReference>
<dbReference type="Gene3D" id="1.10.1740.10">
    <property type="match status" value="1"/>
</dbReference>
<dbReference type="InterPro" id="IPR039425">
    <property type="entry name" value="RNA_pol_sigma-70-like"/>
</dbReference>
<dbReference type="GO" id="GO:0016987">
    <property type="term" value="F:sigma factor activity"/>
    <property type="evidence" value="ECO:0007669"/>
    <property type="project" value="UniProtKB-KW"/>
</dbReference>
<accession>A0A4R5CPY7</accession>
<dbReference type="GO" id="GO:0006352">
    <property type="term" value="P:DNA-templated transcription initiation"/>
    <property type="evidence" value="ECO:0007669"/>
    <property type="project" value="InterPro"/>
</dbReference>
<feature type="domain" description="RNA polymerase sigma-70 region 2" evidence="6">
    <location>
        <begin position="23"/>
        <end position="90"/>
    </location>
</feature>
<evidence type="ECO:0000313" key="8">
    <source>
        <dbReference type="EMBL" id="TDE01487.1"/>
    </source>
</evidence>
<evidence type="ECO:0000256" key="1">
    <source>
        <dbReference type="ARBA" id="ARBA00010641"/>
    </source>
</evidence>
<dbReference type="InterPro" id="IPR013324">
    <property type="entry name" value="RNA_pol_sigma_r3/r4-like"/>
</dbReference>
<evidence type="ECO:0000256" key="4">
    <source>
        <dbReference type="ARBA" id="ARBA00023125"/>
    </source>
</evidence>
<dbReference type="InterPro" id="IPR036388">
    <property type="entry name" value="WH-like_DNA-bd_sf"/>
</dbReference>
<reference evidence="8 9" key="1">
    <citation type="submission" date="2019-03" db="EMBL/GenBank/DDBJ databases">
        <title>Draft genome sequences of novel Actinobacteria.</title>
        <authorList>
            <person name="Sahin N."/>
            <person name="Ay H."/>
            <person name="Saygin H."/>
        </authorList>
    </citation>
    <scope>NUCLEOTIDE SEQUENCE [LARGE SCALE GENOMIC DNA]</scope>
    <source>
        <strain evidence="8 9">5K138</strain>
    </source>
</reference>
<evidence type="ECO:0000256" key="2">
    <source>
        <dbReference type="ARBA" id="ARBA00023015"/>
    </source>
</evidence>
<sequence length="176" mass="19194">MGDDFDGILAAARSGAPWAFERLYSSLAPTVAGYLRLQGSAEPDDLTSEVFLGIFAGLAGFEGTEAQFRSWVFTIAHRRLIDERRRTARRPATPTDDPKVLDRPGGDAEADAIDALGLRRVLELCATLSDDQREVVVLRVVADLTVEQVAEVVGKSPGAVKALQRRGFDALRKKLR</sequence>
<dbReference type="Pfam" id="PF04545">
    <property type="entry name" value="Sigma70_r4"/>
    <property type="match status" value="1"/>
</dbReference>
<dbReference type="Pfam" id="PF04542">
    <property type="entry name" value="Sigma70_r2"/>
    <property type="match status" value="1"/>
</dbReference>
<keyword evidence="3" id="KW-0731">Sigma factor</keyword>
<dbReference type="EMBL" id="SMKZ01000041">
    <property type="protein sequence ID" value="TDE01487.1"/>
    <property type="molecule type" value="Genomic_DNA"/>
</dbReference>
<dbReference type="SUPFAM" id="SSF88659">
    <property type="entry name" value="Sigma3 and sigma4 domains of RNA polymerase sigma factors"/>
    <property type="match status" value="1"/>
</dbReference>
<comment type="similarity">
    <text evidence="1">Belongs to the sigma-70 factor family. ECF subfamily.</text>
</comment>
<evidence type="ECO:0000259" key="7">
    <source>
        <dbReference type="Pfam" id="PF04545"/>
    </source>
</evidence>
<dbReference type="InterPro" id="IPR013325">
    <property type="entry name" value="RNA_pol_sigma_r2"/>
</dbReference>
<dbReference type="InterPro" id="IPR007627">
    <property type="entry name" value="RNA_pol_sigma70_r2"/>
</dbReference>
<dbReference type="OrthoDB" id="5501064at2"/>
<feature type="domain" description="RNA polymerase sigma-70 region 4" evidence="7">
    <location>
        <begin position="126"/>
        <end position="173"/>
    </location>
</feature>
<evidence type="ECO:0000256" key="3">
    <source>
        <dbReference type="ARBA" id="ARBA00023082"/>
    </source>
</evidence>
<keyword evidence="2" id="KW-0805">Transcription regulation</keyword>
<name>A0A4R5CPY7_9ACTN</name>
<dbReference type="PANTHER" id="PTHR43133">
    <property type="entry name" value="RNA POLYMERASE ECF-TYPE SIGMA FACTO"/>
    <property type="match status" value="1"/>
</dbReference>
<dbReference type="Proteomes" id="UP000294739">
    <property type="component" value="Unassembled WGS sequence"/>
</dbReference>
<dbReference type="InterPro" id="IPR007630">
    <property type="entry name" value="RNA_pol_sigma70_r4"/>
</dbReference>
<dbReference type="InterPro" id="IPR014284">
    <property type="entry name" value="RNA_pol_sigma-70_dom"/>
</dbReference>
<evidence type="ECO:0000259" key="6">
    <source>
        <dbReference type="Pfam" id="PF04542"/>
    </source>
</evidence>
<dbReference type="SUPFAM" id="SSF88946">
    <property type="entry name" value="Sigma2 domain of RNA polymerase sigma factors"/>
    <property type="match status" value="1"/>
</dbReference>
<gene>
    <name evidence="8" type="ORF">E1269_23190</name>
</gene>
<protein>
    <submittedName>
        <fullName evidence="8">Sigma-70 family RNA polymerase sigma factor</fullName>
    </submittedName>
</protein>
<keyword evidence="5" id="KW-0804">Transcription</keyword>
<dbReference type="InParanoid" id="A0A4R5CPY7"/>
<dbReference type="Gene3D" id="1.10.10.10">
    <property type="entry name" value="Winged helix-like DNA-binding domain superfamily/Winged helix DNA-binding domain"/>
    <property type="match status" value="1"/>
</dbReference>
<keyword evidence="4" id="KW-0238">DNA-binding</keyword>
<evidence type="ECO:0000313" key="9">
    <source>
        <dbReference type="Proteomes" id="UP000294739"/>
    </source>
</evidence>
<evidence type="ECO:0000256" key="5">
    <source>
        <dbReference type="ARBA" id="ARBA00023163"/>
    </source>
</evidence>
<comment type="caution">
    <text evidence="8">The sequence shown here is derived from an EMBL/GenBank/DDBJ whole genome shotgun (WGS) entry which is preliminary data.</text>
</comment>
<keyword evidence="9" id="KW-1185">Reference proteome</keyword>
<dbReference type="NCBIfam" id="TIGR02937">
    <property type="entry name" value="sigma70-ECF"/>
    <property type="match status" value="1"/>
</dbReference>
<dbReference type="CDD" id="cd06171">
    <property type="entry name" value="Sigma70_r4"/>
    <property type="match status" value="1"/>
</dbReference>
<organism evidence="8 9">
    <name type="scientific">Jiangella asiatica</name>
    <dbReference type="NCBI Taxonomy" id="2530372"/>
    <lineage>
        <taxon>Bacteria</taxon>
        <taxon>Bacillati</taxon>
        <taxon>Actinomycetota</taxon>
        <taxon>Actinomycetes</taxon>
        <taxon>Jiangellales</taxon>
        <taxon>Jiangellaceae</taxon>
        <taxon>Jiangella</taxon>
    </lineage>
</organism>
<dbReference type="AlphaFoldDB" id="A0A4R5CPY7"/>
<dbReference type="PANTHER" id="PTHR43133:SF66">
    <property type="entry name" value="ECF RNA POLYMERASE SIGMA FACTOR SIGK"/>
    <property type="match status" value="1"/>
</dbReference>
<proteinExistence type="inferred from homology"/>
<dbReference type="RefSeq" id="WP_131899014.1">
    <property type="nucleotide sequence ID" value="NZ_SMKZ01000041.1"/>
</dbReference>